<dbReference type="EMBL" id="BMCU01000003">
    <property type="protein sequence ID" value="GGG13665.1"/>
    <property type="molecule type" value="Genomic_DNA"/>
</dbReference>
<evidence type="ECO:0000256" key="1">
    <source>
        <dbReference type="SAM" id="MobiDB-lite"/>
    </source>
</evidence>
<reference evidence="2" key="2">
    <citation type="submission" date="2020-09" db="EMBL/GenBank/DDBJ databases">
        <authorList>
            <person name="Sun Q."/>
            <person name="Sedlacek I."/>
        </authorList>
    </citation>
    <scope>NUCLEOTIDE SEQUENCE</scope>
    <source>
        <strain evidence="2">CCM 7905</strain>
    </source>
</reference>
<sequence>MAGDRFGHPDACGHLGKKAHRDEFRGADSEAAESKREHRASPTPGRDVRGGDNVALDNLGHDTFSIQ</sequence>
<comment type="caution">
    <text evidence="2">The sequence shown here is derived from an EMBL/GenBank/DDBJ whole genome shotgun (WGS) entry which is preliminary data.</text>
</comment>
<proteinExistence type="predicted"/>
<reference evidence="2" key="1">
    <citation type="journal article" date="2014" name="Int. J. Syst. Evol. Microbiol.">
        <title>Complete genome sequence of Corynebacterium casei LMG S-19264T (=DSM 44701T), isolated from a smear-ripened cheese.</title>
        <authorList>
            <consortium name="US DOE Joint Genome Institute (JGI-PGF)"/>
            <person name="Walter F."/>
            <person name="Albersmeier A."/>
            <person name="Kalinowski J."/>
            <person name="Ruckert C."/>
        </authorList>
    </citation>
    <scope>NUCLEOTIDE SEQUENCE</scope>
    <source>
        <strain evidence="2">CCM 7905</strain>
    </source>
</reference>
<protein>
    <submittedName>
        <fullName evidence="2">Uncharacterized protein</fullName>
    </submittedName>
</protein>
<keyword evidence="3" id="KW-1185">Reference proteome</keyword>
<organism evidence="2 3">
    <name type="scientific">Rhodococcoides trifolii</name>
    <dbReference type="NCBI Taxonomy" id="908250"/>
    <lineage>
        <taxon>Bacteria</taxon>
        <taxon>Bacillati</taxon>
        <taxon>Actinomycetota</taxon>
        <taxon>Actinomycetes</taxon>
        <taxon>Mycobacteriales</taxon>
        <taxon>Nocardiaceae</taxon>
        <taxon>Rhodococcoides</taxon>
    </lineage>
</organism>
<gene>
    <name evidence="2" type="ORF">GCM10007304_29630</name>
</gene>
<dbReference type="AlphaFoldDB" id="A0A917D942"/>
<evidence type="ECO:0000313" key="2">
    <source>
        <dbReference type="EMBL" id="GGG13665.1"/>
    </source>
</evidence>
<feature type="compositionally biased region" description="Basic and acidic residues" evidence="1">
    <location>
        <begin position="20"/>
        <end position="50"/>
    </location>
</feature>
<accession>A0A917D942</accession>
<evidence type="ECO:0000313" key="3">
    <source>
        <dbReference type="Proteomes" id="UP000654257"/>
    </source>
</evidence>
<feature type="region of interest" description="Disordered" evidence="1">
    <location>
        <begin position="1"/>
        <end position="67"/>
    </location>
</feature>
<dbReference type="Proteomes" id="UP000654257">
    <property type="component" value="Unassembled WGS sequence"/>
</dbReference>
<name>A0A917D942_9NOCA</name>